<dbReference type="SMART" id="SM00861">
    <property type="entry name" value="Transket_pyr"/>
    <property type="match status" value="1"/>
</dbReference>
<evidence type="ECO:0000313" key="3">
    <source>
        <dbReference type="Proteomes" id="UP000671879"/>
    </source>
</evidence>
<dbReference type="Pfam" id="PF02779">
    <property type="entry name" value="Transket_pyr"/>
    <property type="match status" value="1"/>
</dbReference>
<dbReference type="AlphaFoldDB" id="A0A9Q7AAN9"/>
<dbReference type="InterPro" id="IPR051157">
    <property type="entry name" value="PDH/Transketolase"/>
</dbReference>
<feature type="domain" description="Transketolase-like pyrimidine-binding" evidence="1">
    <location>
        <begin position="7"/>
        <end position="174"/>
    </location>
</feature>
<keyword evidence="3" id="KW-1185">Reference proteome</keyword>
<dbReference type="InterPro" id="IPR033248">
    <property type="entry name" value="Transketolase_C"/>
</dbReference>
<name>A0A9Q7AAN9_9BACT</name>
<sequence length="315" mass="33364">MNGHGCRSAQEGFGEALASLAGDSADFLLCVSAQEEGFLSFAEAFPDQFVRTGSTEEDLVVAAAGLSLAGFRVVVASTASFLVGRAYDRIRNLVALPRLPLCLVGSGSGFSRGDEGAPYQMLEDLALMRALPGMAVVVPSDAPSARRLAVEACRSEGPVYLRLGDHPRASLYGEDDADFALGEGRLLRSGDEVTLCACGVMVHEALRAAEILAQQGLSPEVIDCYSVKPLPERLILSSVRRTGCCVVAEEHGVVGGLCGAVAERVSQRCPVPLRFVTAGERFGQSGTTANLQEYYGLTYKEIVGAAAQAWAMRRR</sequence>
<proteinExistence type="predicted"/>
<evidence type="ECO:0000259" key="1">
    <source>
        <dbReference type="SMART" id="SM00861"/>
    </source>
</evidence>
<dbReference type="EMBL" id="CP072943">
    <property type="protein sequence ID" value="QTX33271.1"/>
    <property type="molecule type" value="Genomic_DNA"/>
</dbReference>
<dbReference type="SUPFAM" id="SSF52922">
    <property type="entry name" value="TK C-terminal domain-like"/>
    <property type="match status" value="1"/>
</dbReference>
<dbReference type="CDD" id="cd07033">
    <property type="entry name" value="TPP_PYR_DXS_TK_like"/>
    <property type="match status" value="1"/>
</dbReference>
<dbReference type="InterPro" id="IPR005475">
    <property type="entry name" value="Transketolase-like_Pyr-bd"/>
</dbReference>
<dbReference type="PANTHER" id="PTHR43825">
    <property type="entry name" value="PYRUVATE DEHYDROGENASE E1 COMPONENT"/>
    <property type="match status" value="1"/>
</dbReference>
<dbReference type="KEGG" id="aram:KAR29_05125"/>
<organism evidence="2 3">
    <name type="scientific">Aminithiophilus ramosus</name>
    <dbReference type="NCBI Taxonomy" id="3029084"/>
    <lineage>
        <taxon>Bacteria</taxon>
        <taxon>Thermotogati</taxon>
        <taxon>Synergistota</taxon>
        <taxon>Synergistia</taxon>
        <taxon>Synergistales</taxon>
        <taxon>Aminithiophilaceae</taxon>
        <taxon>Aminithiophilus</taxon>
    </lineage>
</organism>
<evidence type="ECO:0000313" key="2">
    <source>
        <dbReference type="EMBL" id="QTX33271.1"/>
    </source>
</evidence>
<gene>
    <name evidence="2" type="ORF">KAR29_05125</name>
</gene>
<dbReference type="Proteomes" id="UP000671879">
    <property type="component" value="Chromosome"/>
</dbReference>
<dbReference type="Gene3D" id="3.40.50.970">
    <property type="match status" value="1"/>
</dbReference>
<accession>A0A9Q7AAN9</accession>
<dbReference type="Pfam" id="PF02780">
    <property type="entry name" value="Transketolase_C"/>
    <property type="match status" value="1"/>
</dbReference>
<dbReference type="InterPro" id="IPR029061">
    <property type="entry name" value="THDP-binding"/>
</dbReference>
<dbReference type="InterPro" id="IPR009014">
    <property type="entry name" value="Transketo_C/PFOR_II"/>
</dbReference>
<reference evidence="3" key="1">
    <citation type="submission" date="2021-04" db="EMBL/GenBank/DDBJ databases">
        <title>A novel Synergistetes isolate from a pyrite-forming mixed culture.</title>
        <authorList>
            <person name="Bunk B."/>
            <person name="Sproer C."/>
            <person name="Spring S."/>
            <person name="Pester M."/>
        </authorList>
    </citation>
    <scope>NUCLEOTIDE SEQUENCE [LARGE SCALE GENOMIC DNA]</scope>
    <source>
        <strain evidence="3">J.5.4.2-T.3.5.2</strain>
    </source>
</reference>
<protein>
    <submittedName>
        <fullName evidence="2">Transketolase</fullName>
    </submittedName>
</protein>
<dbReference type="RefSeq" id="WP_274374548.1">
    <property type="nucleotide sequence ID" value="NZ_CP072943.1"/>
</dbReference>
<dbReference type="Gene3D" id="3.40.50.920">
    <property type="match status" value="1"/>
</dbReference>
<dbReference type="PANTHER" id="PTHR43825:SF1">
    <property type="entry name" value="TRANSKETOLASE-LIKE PYRIMIDINE-BINDING DOMAIN-CONTAINING PROTEIN"/>
    <property type="match status" value="1"/>
</dbReference>
<dbReference type="SUPFAM" id="SSF52518">
    <property type="entry name" value="Thiamin diphosphate-binding fold (THDP-binding)"/>
    <property type="match status" value="1"/>
</dbReference>